<evidence type="ECO:0000313" key="3">
    <source>
        <dbReference type="Proteomes" id="UP000248021"/>
    </source>
</evidence>
<name>A0A2V3TUQ6_9HYPH</name>
<evidence type="ECO:0008006" key="4">
    <source>
        <dbReference type="Google" id="ProtNLM"/>
    </source>
</evidence>
<feature type="compositionally biased region" description="Low complexity" evidence="1">
    <location>
        <begin position="21"/>
        <end position="31"/>
    </location>
</feature>
<feature type="compositionally biased region" description="Low complexity" evidence="1">
    <location>
        <begin position="130"/>
        <end position="152"/>
    </location>
</feature>
<organism evidence="2 3">
    <name type="scientific">Chelatococcus asaccharovorans</name>
    <dbReference type="NCBI Taxonomy" id="28210"/>
    <lineage>
        <taxon>Bacteria</taxon>
        <taxon>Pseudomonadati</taxon>
        <taxon>Pseudomonadota</taxon>
        <taxon>Alphaproteobacteria</taxon>
        <taxon>Hyphomicrobiales</taxon>
        <taxon>Chelatococcaceae</taxon>
        <taxon>Chelatococcus</taxon>
    </lineage>
</organism>
<comment type="caution">
    <text evidence="2">The sequence shown here is derived from an EMBL/GenBank/DDBJ whole genome shotgun (WGS) entry which is preliminary data.</text>
</comment>
<evidence type="ECO:0000256" key="1">
    <source>
        <dbReference type="SAM" id="MobiDB-lite"/>
    </source>
</evidence>
<gene>
    <name evidence="2" type="ORF">C7450_11652</name>
</gene>
<feature type="region of interest" description="Disordered" evidence="1">
    <location>
        <begin position="1"/>
        <end position="152"/>
    </location>
</feature>
<dbReference type="AlphaFoldDB" id="A0A2V3TUQ6"/>
<dbReference type="EMBL" id="QJJK01000016">
    <property type="protein sequence ID" value="PXW52479.1"/>
    <property type="molecule type" value="Genomic_DNA"/>
</dbReference>
<feature type="compositionally biased region" description="Basic and acidic residues" evidence="1">
    <location>
        <begin position="35"/>
        <end position="57"/>
    </location>
</feature>
<proteinExistence type="predicted"/>
<feature type="compositionally biased region" description="Basic and acidic residues" evidence="1">
    <location>
        <begin position="98"/>
        <end position="122"/>
    </location>
</feature>
<protein>
    <recommendedName>
        <fullName evidence="4">Inner membrane protein</fullName>
    </recommendedName>
</protein>
<sequence length="481" mass="48523">MTDDPAMTPPPKPGRGKLRRNPATLDLTAAPAPRPDTDPVPGRDDRVSDAPDGDERPSSLPDVSAATDARPPVTAEAVTPEPARPADLGQGSDGFTGRPDEDRAKGRSHMDDAKDDSADRSRAVTPDLPPSGAAPAPAEAGPSSPSAPPRATTSAAVSVPALALAAVSGAIAGGLVSFLLMPTSTPIDETATRLVALERRVAALPAPVPQGEVSALAGRLNGLAEQVAGLGREVAAASGKADAAASRAAALENAPPASAQPAVRPEALAAQEQRLNALEATLGRLDPTRLAAASADASTRAGRVATLAAQALVAEDLIGRIRRGEPFSRSIDRLVELGVPNQKLAALRQGAAAGLPSLSALRTGFAGLADRLAEPPEQAPPEDFTSRALASINRLVRIRAVGANAVTEQVAAVDAALARGDGAAALTAWQALPDNARKASAAWGAELERLVAVETAAQTLSGEIVTALAGEAANTPTGARP</sequence>
<keyword evidence="3" id="KW-1185">Reference proteome</keyword>
<reference evidence="2 3" key="1">
    <citation type="submission" date="2018-05" db="EMBL/GenBank/DDBJ databases">
        <title>Genomic Encyclopedia of Type Strains, Phase IV (KMG-IV): sequencing the most valuable type-strain genomes for metagenomic binning, comparative biology and taxonomic classification.</title>
        <authorList>
            <person name="Goeker M."/>
        </authorList>
    </citation>
    <scope>NUCLEOTIDE SEQUENCE [LARGE SCALE GENOMIC DNA]</scope>
    <source>
        <strain evidence="2 3">DSM 6462</strain>
    </source>
</reference>
<dbReference type="Proteomes" id="UP000248021">
    <property type="component" value="Unassembled WGS sequence"/>
</dbReference>
<evidence type="ECO:0000313" key="2">
    <source>
        <dbReference type="EMBL" id="PXW52479.1"/>
    </source>
</evidence>
<accession>A0A2V3TUQ6</accession>
<dbReference type="RefSeq" id="WP_110377963.1">
    <property type="nucleotide sequence ID" value="NZ_JAHBRY010000001.1"/>
</dbReference>